<proteinExistence type="predicted"/>
<dbReference type="EMBL" id="DS113284">
    <property type="protein sequence ID" value="EAY13533.1"/>
    <property type="molecule type" value="Genomic_DNA"/>
</dbReference>
<evidence type="ECO:0000313" key="2">
    <source>
        <dbReference type="Proteomes" id="UP000001542"/>
    </source>
</evidence>
<gene>
    <name evidence="1" type="ORF">TVAG_343620</name>
</gene>
<organism evidence="1 2">
    <name type="scientific">Trichomonas vaginalis (strain ATCC PRA-98 / G3)</name>
    <dbReference type="NCBI Taxonomy" id="412133"/>
    <lineage>
        <taxon>Eukaryota</taxon>
        <taxon>Metamonada</taxon>
        <taxon>Parabasalia</taxon>
        <taxon>Trichomonadida</taxon>
        <taxon>Trichomonadidae</taxon>
        <taxon>Trichomonas</taxon>
    </lineage>
</organism>
<dbReference type="AlphaFoldDB" id="A2E1G6"/>
<sequence length="159" mass="18316">MNPVKGISKGGRLRLVLHLAHHGMTPFQFSQGAAMSNAMMQPQQMGSQLMGNPMAGAFPGYNQYQQNWGNQPMHSNQYPPPPVNQQYAPPMNQQYPQYPPPMMGQQYPQYPQQPPMMGQQYQPYQQPMMGQPYPQYPQQPMMGQQYQPYQQPMMGRPYM</sequence>
<dbReference type="RefSeq" id="XP_001325756.1">
    <property type="nucleotide sequence ID" value="XM_001325721.1"/>
</dbReference>
<keyword evidence="2" id="KW-1185">Reference proteome</keyword>
<evidence type="ECO:0000313" key="1">
    <source>
        <dbReference type="EMBL" id="EAY13533.1"/>
    </source>
</evidence>
<dbReference type="Proteomes" id="UP000001542">
    <property type="component" value="Unassembled WGS sequence"/>
</dbReference>
<dbReference type="InParanoid" id="A2E1G6"/>
<dbReference type="VEuPathDB" id="TrichDB:TVAG_343620"/>
<protein>
    <submittedName>
        <fullName evidence="1">Calcium-binding protein, putative</fullName>
    </submittedName>
</protein>
<reference evidence="1" key="1">
    <citation type="submission" date="2006-10" db="EMBL/GenBank/DDBJ databases">
        <authorList>
            <person name="Amadeo P."/>
            <person name="Zhao Q."/>
            <person name="Wortman J."/>
            <person name="Fraser-Liggett C."/>
            <person name="Carlton J."/>
        </authorList>
    </citation>
    <scope>NUCLEOTIDE SEQUENCE</scope>
    <source>
        <strain evidence="1">G3</strain>
    </source>
</reference>
<accession>A2E1G6</accession>
<name>A2E1G6_TRIV3</name>
<dbReference type="KEGG" id="tva:4771512"/>
<reference evidence="1" key="2">
    <citation type="journal article" date="2007" name="Science">
        <title>Draft genome sequence of the sexually transmitted pathogen Trichomonas vaginalis.</title>
        <authorList>
            <person name="Carlton J.M."/>
            <person name="Hirt R.P."/>
            <person name="Silva J.C."/>
            <person name="Delcher A.L."/>
            <person name="Schatz M."/>
            <person name="Zhao Q."/>
            <person name="Wortman J.R."/>
            <person name="Bidwell S.L."/>
            <person name="Alsmark U.C.M."/>
            <person name="Besteiro S."/>
            <person name="Sicheritz-Ponten T."/>
            <person name="Noel C.J."/>
            <person name="Dacks J.B."/>
            <person name="Foster P.G."/>
            <person name="Simillion C."/>
            <person name="Van de Peer Y."/>
            <person name="Miranda-Saavedra D."/>
            <person name="Barton G.J."/>
            <person name="Westrop G.D."/>
            <person name="Mueller S."/>
            <person name="Dessi D."/>
            <person name="Fiori P.L."/>
            <person name="Ren Q."/>
            <person name="Paulsen I."/>
            <person name="Zhang H."/>
            <person name="Bastida-Corcuera F.D."/>
            <person name="Simoes-Barbosa A."/>
            <person name="Brown M.T."/>
            <person name="Hayes R.D."/>
            <person name="Mukherjee M."/>
            <person name="Okumura C.Y."/>
            <person name="Schneider R."/>
            <person name="Smith A.J."/>
            <person name="Vanacova S."/>
            <person name="Villalvazo M."/>
            <person name="Haas B.J."/>
            <person name="Pertea M."/>
            <person name="Feldblyum T.V."/>
            <person name="Utterback T.R."/>
            <person name="Shu C.L."/>
            <person name="Osoegawa K."/>
            <person name="de Jong P.J."/>
            <person name="Hrdy I."/>
            <person name="Horvathova L."/>
            <person name="Zubacova Z."/>
            <person name="Dolezal P."/>
            <person name="Malik S.B."/>
            <person name="Logsdon J.M. Jr."/>
            <person name="Henze K."/>
            <person name="Gupta A."/>
            <person name="Wang C.C."/>
            <person name="Dunne R.L."/>
            <person name="Upcroft J.A."/>
            <person name="Upcroft P."/>
            <person name="White O."/>
            <person name="Salzberg S.L."/>
            <person name="Tang P."/>
            <person name="Chiu C.-H."/>
            <person name="Lee Y.-S."/>
            <person name="Embley T.M."/>
            <person name="Coombs G.H."/>
            <person name="Mottram J.C."/>
            <person name="Tachezy J."/>
            <person name="Fraser-Liggett C.M."/>
            <person name="Johnson P.J."/>
        </authorList>
    </citation>
    <scope>NUCLEOTIDE SEQUENCE [LARGE SCALE GENOMIC DNA]</scope>
    <source>
        <strain evidence="1">G3</strain>
    </source>
</reference>
<dbReference type="VEuPathDB" id="TrichDB:TVAGG3_0319590"/>